<reference evidence="2" key="1">
    <citation type="submission" date="2014-05" db="EMBL/GenBank/DDBJ databases">
        <authorList>
            <person name="Horn Fabian"/>
        </authorList>
    </citation>
    <scope>NUCLEOTIDE SEQUENCE</scope>
</reference>
<evidence type="ECO:0000313" key="2">
    <source>
        <dbReference type="EMBL" id="CDR07431.1"/>
    </source>
</evidence>
<sequence length="32" mass="3432">MDAVEVGEVGEVDEVPQGQARHVAQVQRGFHG</sequence>
<evidence type="ECO:0000256" key="1">
    <source>
        <dbReference type="SAM" id="MobiDB-lite"/>
    </source>
</evidence>
<organism evidence="2">
    <name type="scientific">Streptomyces iranensis</name>
    <dbReference type="NCBI Taxonomy" id="576784"/>
    <lineage>
        <taxon>Bacteria</taxon>
        <taxon>Bacillati</taxon>
        <taxon>Actinomycetota</taxon>
        <taxon>Actinomycetes</taxon>
        <taxon>Kitasatosporales</taxon>
        <taxon>Streptomycetaceae</taxon>
        <taxon>Streptomyces</taxon>
        <taxon>Streptomyces violaceusniger group</taxon>
    </lineage>
</organism>
<dbReference type="AlphaFoldDB" id="A0A060ZNI3"/>
<protein>
    <submittedName>
        <fullName evidence="2">Uncharacterized protein</fullName>
    </submittedName>
</protein>
<feature type="region of interest" description="Disordered" evidence="1">
    <location>
        <begin position="1"/>
        <end position="32"/>
    </location>
</feature>
<dbReference type="EMBL" id="LK022848">
    <property type="protein sequence ID" value="CDR07431.1"/>
    <property type="molecule type" value="Genomic_DNA"/>
</dbReference>
<gene>
    <name evidence="2" type="ORF">SIRAN4167</name>
</gene>
<proteinExistence type="predicted"/>
<name>A0A060ZNI3_9ACTN</name>
<dbReference type="PATRIC" id="fig|576784.4.peg.4177"/>
<dbReference type="HOGENOM" id="CLU_3391620_0_0_11"/>
<accession>A0A060ZNI3</accession>